<gene>
    <name evidence="1" type="ORF">CAL26_21280</name>
</gene>
<proteinExistence type="predicted"/>
<protein>
    <recommendedName>
        <fullName evidence="3">Lipoprotein</fullName>
    </recommendedName>
</protein>
<comment type="caution">
    <text evidence="1">The sequence shown here is derived from an EMBL/GenBank/DDBJ whole genome shotgun (WGS) entry which is preliminary data.</text>
</comment>
<sequence>MRHLVTAILFLLLTACSGMEPYTATPAPADPVAVVEKYLNEQPEKQHPESVKVTPEYFEIADATWTTHGSWFGRDASKQKVARVYYASIGNIYLFSKGRWWYVRCRTTEGTLMYDAWSDSKDAALGYIAALEELRRRAASTPRAQ</sequence>
<evidence type="ECO:0008006" key="3">
    <source>
        <dbReference type="Google" id="ProtNLM"/>
    </source>
</evidence>
<name>A0A261R4Z2_9BORD</name>
<dbReference type="PROSITE" id="PS51257">
    <property type="entry name" value="PROKAR_LIPOPROTEIN"/>
    <property type="match status" value="1"/>
</dbReference>
<dbReference type="AlphaFoldDB" id="A0A261R4Z2"/>
<keyword evidence="2" id="KW-1185">Reference proteome</keyword>
<organism evidence="1 2">
    <name type="scientific">Bordetella genomosp. 9</name>
    <dbReference type="NCBI Taxonomy" id="1416803"/>
    <lineage>
        <taxon>Bacteria</taxon>
        <taxon>Pseudomonadati</taxon>
        <taxon>Pseudomonadota</taxon>
        <taxon>Betaproteobacteria</taxon>
        <taxon>Burkholderiales</taxon>
        <taxon>Alcaligenaceae</taxon>
        <taxon>Bordetella</taxon>
    </lineage>
</organism>
<dbReference type="OrthoDB" id="9132015at2"/>
<accession>A0A261R4Z2</accession>
<dbReference type="RefSeq" id="WP_094848702.1">
    <property type="nucleotide sequence ID" value="NZ_NEVJ01000003.1"/>
</dbReference>
<dbReference type="EMBL" id="NEVJ01000003">
    <property type="protein sequence ID" value="OZI20089.1"/>
    <property type="molecule type" value="Genomic_DNA"/>
</dbReference>
<dbReference type="Proteomes" id="UP000216857">
    <property type="component" value="Unassembled WGS sequence"/>
</dbReference>
<reference evidence="1" key="1">
    <citation type="submission" date="2017-05" db="EMBL/GenBank/DDBJ databases">
        <title>Complete and WGS of Bordetella genogroups.</title>
        <authorList>
            <person name="Spilker T."/>
            <person name="Lipuma J."/>
        </authorList>
    </citation>
    <scope>NUCLEOTIDE SEQUENCE</scope>
    <source>
        <strain evidence="1">AU21707</strain>
    </source>
</reference>
<evidence type="ECO:0000313" key="1">
    <source>
        <dbReference type="EMBL" id="OZI20089.1"/>
    </source>
</evidence>
<evidence type="ECO:0000313" key="2">
    <source>
        <dbReference type="Proteomes" id="UP000216857"/>
    </source>
</evidence>